<feature type="compositionally biased region" description="Basic and acidic residues" evidence="1">
    <location>
        <begin position="111"/>
        <end position="124"/>
    </location>
</feature>
<proteinExistence type="predicted"/>
<evidence type="ECO:0000256" key="1">
    <source>
        <dbReference type="SAM" id="MobiDB-lite"/>
    </source>
</evidence>
<organism evidence="2 3">
    <name type="scientific">Catenulispora subtropica</name>
    <dbReference type="NCBI Taxonomy" id="450798"/>
    <lineage>
        <taxon>Bacteria</taxon>
        <taxon>Bacillati</taxon>
        <taxon>Actinomycetota</taxon>
        <taxon>Actinomycetes</taxon>
        <taxon>Catenulisporales</taxon>
        <taxon>Catenulisporaceae</taxon>
        <taxon>Catenulispora</taxon>
    </lineage>
</organism>
<dbReference type="InterPro" id="IPR036388">
    <property type="entry name" value="WH-like_DNA-bd_sf"/>
</dbReference>
<accession>A0ABN2TIT6</accession>
<protein>
    <submittedName>
        <fullName evidence="2">Uncharacterized protein</fullName>
    </submittedName>
</protein>
<dbReference type="Gene3D" id="1.10.10.10">
    <property type="entry name" value="Winged helix-like DNA-binding domain superfamily/Winged helix DNA-binding domain"/>
    <property type="match status" value="1"/>
</dbReference>
<comment type="caution">
    <text evidence="2">The sequence shown here is derived from an EMBL/GenBank/DDBJ whole genome shotgun (WGS) entry which is preliminary data.</text>
</comment>
<dbReference type="Proteomes" id="UP001499854">
    <property type="component" value="Unassembled WGS sequence"/>
</dbReference>
<gene>
    <name evidence="2" type="ORF">GCM10009838_89040</name>
</gene>
<name>A0ABN2TIT6_9ACTN</name>
<reference evidence="2 3" key="1">
    <citation type="journal article" date="2019" name="Int. J. Syst. Evol. Microbiol.">
        <title>The Global Catalogue of Microorganisms (GCM) 10K type strain sequencing project: providing services to taxonomists for standard genome sequencing and annotation.</title>
        <authorList>
            <consortium name="The Broad Institute Genomics Platform"/>
            <consortium name="The Broad Institute Genome Sequencing Center for Infectious Disease"/>
            <person name="Wu L."/>
            <person name="Ma J."/>
        </authorList>
    </citation>
    <scope>NUCLEOTIDE SEQUENCE [LARGE SCALE GENOMIC DNA]</scope>
    <source>
        <strain evidence="2 3">JCM 16013</strain>
    </source>
</reference>
<sequence>MLAKGGAPTPEAVAARLAAVQAAEDRRLLRTVPGPTVAAWIDDYVSRNGRGPLRGEVGREMGWPAGRTERILPALQRQGWISMTSEPRSLRAQRTGPAEEATAALAPQLETVRRPERKSPPTEV</sequence>
<evidence type="ECO:0000313" key="2">
    <source>
        <dbReference type="EMBL" id="GAA2009237.1"/>
    </source>
</evidence>
<keyword evidence="3" id="KW-1185">Reference proteome</keyword>
<dbReference type="EMBL" id="BAAAQM010000119">
    <property type="protein sequence ID" value="GAA2009237.1"/>
    <property type="molecule type" value="Genomic_DNA"/>
</dbReference>
<feature type="region of interest" description="Disordered" evidence="1">
    <location>
        <begin position="82"/>
        <end position="124"/>
    </location>
</feature>
<evidence type="ECO:0000313" key="3">
    <source>
        <dbReference type="Proteomes" id="UP001499854"/>
    </source>
</evidence>